<evidence type="ECO:0000313" key="5">
    <source>
        <dbReference type="Proteomes" id="UP001497472"/>
    </source>
</evidence>
<evidence type="ECO:0000256" key="2">
    <source>
        <dbReference type="SAM" id="MobiDB-lite"/>
    </source>
</evidence>
<keyword evidence="1" id="KW-0175">Coiled coil</keyword>
<feature type="region of interest" description="Disordered" evidence="2">
    <location>
        <begin position="190"/>
        <end position="214"/>
    </location>
</feature>
<dbReference type="Proteomes" id="UP001497472">
    <property type="component" value="Unassembled WGS sequence"/>
</dbReference>
<dbReference type="PANTHER" id="PTHR31551:SF1">
    <property type="entry name" value="COILED-COIL DOMAIN-CONTAINING PROTEIN 12"/>
    <property type="match status" value="1"/>
</dbReference>
<comment type="caution">
    <text evidence="4">The sequence shown here is derived from an EMBL/GenBank/DDBJ whole genome shotgun (WGS) entry which is preliminary data.</text>
</comment>
<dbReference type="PANTHER" id="PTHR31551">
    <property type="entry name" value="PRE-MRNA-SPLICING FACTOR CWF18"/>
    <property type="match status" value="1"/>
</dbReference>
<keyword evidence="3" id="KW-0732">Signal</keyword>
<protein>
    <submittedName>
        <fullName evidence="4">Uncharacterized protein</fullName>
    </submittedName>
</protein>
<evidence type="ECO:0000313" key="4">
    <source>
        <dbReference type="EMBL" id="CAK1546151.1"/>
    </source>
</evidence>
<dbReference type="EMBL" id="CAVLEF010000007">
    <property type="protein sequence ID" value="CAK1546151.1"/>
    <property type="molecule type" value="Genomic_DNA"/>
</dbReference>
<feature type="chain" id="PRO_5043438222" evidence="3">
    <location>
        <begin position="21"/>
        <end position="571"/>
    </location>
</feature>
<keyword evidence="5" id="KW-1185">Reference proteome</keyword>
<dbReference type="Pfam" id="PF08315">
    <property type="entry name" value="cwf18"/>
    <property type="match status" value="1"/>
</dbReference>
<feature type="coiled-coil region" evidence="1">
    <location>
        <begin position="289"/>
        <end position="364"/>
    </location>
</feature>
<feature type="region of interest" description="Disordered" evidence="2">
    <location>
        <begin position="59"/>
        <end position="90"/>
    </location>
</feature>
<sequence>MAYAMHLILLLSLALGLGAAQDFTTDGFNDKVNSVEPNPSVRLDPYIRKALLKALSDLEESGKATDSDNTDPTSPTSDETLTTSENSFGARKTKENIQIHSFVVNGQEAFKNSSNTSPTLLDNKISILSTTVGNVENYITATLPTQTPYKEIFQAKESGINVQQIRSIPSTSKSNFASSQINRISTSKPRLISTTSSTTTTTTTTTPKPTHDKDGLNIEEVDKRDVQVYQAPLVAAFTVHQDAHGIPKKVIPIYQQSNQEVSKTLPVNIPSHDQANINGAQKLPQSDYLAQQLALQKQLEEKQRFLEEQLRLLQLQQRQQEELLRKQQFLLQQKEAQRQQLFLLEQEQLKRQFAEQQNNQQKNVQQIQLNNVGIRPPTPQISIQPSVALEQSNTLANQALPNKEAIDFLIHLRNQQSEQFPLQNNHLPQGITTFLHPSSNQNFAQNQNINQASKEAVALPKPVFRSYRPQDESLQQAKLQDAEPAKVEEEVKDLVEAGKEKVILQDLDIASLAPRKPDWDLKRDVAKKLEKLERRTQKAIAELIWERLKNGTEDNLGAMLTMPDNRIPQDD</sequence>
<feature type="compositionally biased region" description="Low complexity" evidence="2">
    <location>
        <begin position="70"/>
        <end position="85"/>
    </location>
</feature>
<feature type="compositionally biased region" description="Low complexity" evidence="2">
    <location>
        <begin position="193"/>
        <end position="206"/>
    </location>
</feature>
<evidence type="ECO:0000256" key="1">
    <source>
        <dbReference type="SAM" id="Coils"/>
    </source>
</evidence>
<organism evidence="4 5">
    <name type="scientific">Leptosia nina</name>
    <dbReference type="NCBI Taxonomy" id="320188"/>
    <lineage>
        <taxon>Eukaryota</taxon>
        <taxon>Metazoa</taxon>
        <taxon>Ecdysozoa</taxon>
        <taxon>Arthropoda</taxon>
        <taxon>Hexapoda</taxon>
        <taxon>Insecta</taxon>
        <taxon>Pterygota</taxon>
        <taxon>Neoptera</taxon>
        <taxon>Endopterygota</taxon>
        <taxon>Lepidoptera</taxon>
        <taxon>Glossata</taxon>
        <taxon>Ditrysia</taxon>
        <taxon>Papilionoidea</taxon>
        <taxon>Pieridae</taxon>
        <taxon>Pierinae</taxon>
        <taxon>Leptosia</taxon>
    </lineage>
</organism>
<reference evidence="4 5" key="1">
    <citation type="submission" date="2023-11" db="EMBL/GenBank/DDBJ databases">
        <authorList>
            <person name="Okamura Y."/>
        </authorList>
    </citation>
    <scope>NUCLEOTIDE SEQUENCE [LARGE SCALE GENOMIC DNA]</scope>
</reference>
<name>A0AAV1JAY5_9NEOP</name>
<evidence type="ECO:0000256" key="3">
    <source>
        <dbReference type="SAM" id="SignalP"/>
    </source>
</evidence>
<proteinExistence type="predicted"/>
<dbReference type="AlphaFoldDB" id="A0AAV1JAY5"/>
<dbReference type="GO" id="GO:0005684">
    <property type="term" value="C:U2-type spliceosomal complex"/>
    <property type="evidence" value="ECO:0007669"/>
    <property type="project" value="TreeGrafter"/>
</dbReference>
<gene>
    <name evidence="4" type="ORF">LNINA_LOCUS5749</name>
</gene>
<dbReference type="InterPro" id="IPR013169">
    <property type="entry name" value="mRNA_splic_Cwf18-like"/>
</dbReference>
<accession>A0AAV1JAY5</accession>
<feature type="signal peptide" evidence="3">
    <location>
        <begin position="1"/>
        <end position="20"/>
    </location>
</feature>
<dbReference type="GO" id="GO:0071014">
    <property type="term" value="C:post-mRNA release spliceosomal complex"/>
    <property type="evidence" value="ECO:0007669"/>
    <property type="project" value="TreeGrafter"/>
</dbReference>